<evidence type="ECO:0000313" key="4">
    <source>
        <dbReference type="Proteomes" id="UP000053039"/>
    </source>
</evidence>
<dbReference type="InterPro" id="IPR037401">
    <property type="entry name" value="SnoaL-like"/>
</dbReference>
<dbReference type="Gene3D" id="3.10.450.50">
    <property type="match status" value="1"/>
</dbReference>
<evidence type="ECO:0000259" key="2">
    <source>
        <dbReference type="Pfam" id="PF13577"/>
    </source>
</evidence>
<feature type="domain" description="SnoaL-like" evidence="2">
    <location>
        <begin position="5"/>
        <end position="127"/>
    </location>
</feature>
<dbReference type="OrthoDB" id="4941530at2"/>
<evidence type="ECO:0000313" key="3">
    <source>
        <dbReference type="EMBL" id="KUM88796.1"/>
    </source>
</evidence>
<proteinExistence type="predicted"/>
<dbReference type="Proteomes" id="UP000053039">
    <property type="component" value="Unassembled WGS sequence"/>
</dbReference>
<dbReference type="EMBL" id="LMWM01000009">
    <property type="protein sequence ID" value="KUM88796.1"/>
    <property type="molecule type" value="Genomic_DNA"/>
</dbReference>
<dbReference type="InterPro" id="IPR032710">
    <property type="entry name" value="NTF2-like_dom_sf"/>
</dbReference>
<dbReference type="AlphaFoldDB" id="A0A101N8Y8"/>
<organism evidence="3 4">
    <name type="scientific">Streptomyces pseudovenezuelae</name>
    <dbReference type="NCBI Taxonomy" id="67350"/>
    <lineage>
        <taxon>Bacteria</taxon>
        <taxon>Bacillati</taxon>
        <taxon>Actinomycetota</taxon>
        <taxon>Actinomycetes</taxon>
        <taxon>Kitasatosporales</taxon>
        <taxon>Streptomycetaceae</taxon>
        <taxon>Streptomyces</taxon>
        <taxon>Streptomyces aurantiacus group</taxon>
    </lineage>
</organism>
<accession>A0A101N8Y8</accession>
<feature type="region of interest" description="Disordered" evidence="1">
    <location>
        <begin position="140"/>
        <end position="168"/>
    </location>
</feature>
<dbReference type="Pfam" id="PF13577">
    <property type="entry name" value="SnoaL_4"/>
    <property type="match status" value="1"/>
</dbReference>
<protein>
    <recommendedName>
        <fullName evidence="2">SnoaL-like domain-containing protein</fullName>
    </recommendedName>
</protein>
<reference evidence="3 4" key="1">
    <citation type="submission" date="2015-10" db="EMBL/GenBank/DDBJ databases">
        <title>Draft genome sequence of Streptomyces pseudovenezuelae DSM 40212, type strain for the species Streptomyces pseudovenezuelae.</title>
        <authorList>
            <person name="Ruckert C."/>
            <person name="Winkler A."/>
            <person name="Kalinowski J."/>
            <person name="Kampfer P."/>
            <person name="Glaeser S."/>
        </authorList>
    </citation>
    <scope>NUCLEOTIDE SEQUENCE [LARGE SCALE GENOMIC DNA]</scope>
    <source>
        <strain evidence="3 4">DSM 40212</strain>
    </source>
</reference>
<name>A0A101N8Y8_9ACTN</name>
<sequence length="168" mass="18568">MTDIRTLADRIEIQALPGEFTDAAMLRDYDRLAALFAEDGVLRIPAAGVEFTGPKEIREGIERLRAVWEYFVQTVHPGVTRVDGDSAYGRAYIVEFGRMRDGSSHGNHALYHDRYRRTPDGWRFTERSYEIRYLDTSALTGAPPESGPVITLPAGTAEAGRPGPGPAS</sequence>
<evidence type="ECO:0000256" key="1">
    <source>
        <dbReference type="SAM" id="MobiDB-lite"/>
    </source>
</evidence>
<dbReference type="RefSeq" id="WP_037943190.1">
    <property type="nucleotide sequence ID" value="NZ_JBIBHV010000002.1"/>
</dbReference>
<comment type="caution">
    <text evidence="3">The sequence shown here is derived from an EMBL/GenBank/DDBJ whole genome shotgun (WGS) entry which is preliminary data.</text>
</comment>
<dbReference type="SUPFAM" id="SSF54427">
    <property type="entry name" value="NTF2-like"/>
    <property type="match status" value="1"/>
</dbReference>
<gene>
    <name evidence="3" type="ORF">AQI94_09575</name>
</gene>